<dbReference type="EMBL" id="GAKP01016642">
    <property type="protein sequence ID" value="JAC42310.1"/>
    <property type="molecule type" value="Transcribed_RNA"/>
</dbReference>
<name>A0A034VLA2_BACDO</name>
<feature type="region of interest" description="Disordered" evidence="1">
    <location>
        <begin position="1"/>
        <end position="26"/>
    </location>
</feature>
<feature type="compositionally biased region" description="Polar residues" evidence="1">
    <location>
        <begin position="1"/>
        <end position="16"/>
    </location>
</feature>
<organism evidence="2">
    <name type="scientific">Bactrocera dorsalis</name>
    <name type="common">Oriental fruit fly</name>
    <name type="synonym">Dacus dorsalis</name>
    <dbReference type="NCBI Taxonomy" id="27457"/>
    <lineage>
        <taxon>Eukaryota</taxon>
        <taxon>Metazoa</taxon>
        <taxon>Ecdysozoa</taxon>
        <taxon>Arthropoda</taxon>
        <taxon>Hexapoda</taxon>
        <taxon>Insecta</taxon>
        <taxon>Pterygota</taxon>
        <taxon>Neoptera</taxon>
        <taxon>Endopterygota</taxon>
        <taxon>Diptera</taxon>
        <taxon>Brachycera</taxon>
        <taxon>Muscomorpha</taxon>
        <taxon>Tephritoidea</taxon>
        <taxon>Tephritidae</taxon>
        <taxon>Bactrocera</taxon>
        <taxon>Bactrocera</taxon>
    </lineage>
</organism>
<protein>
    <submittedName>
        <fullName evidence="2">Uncharacterized protein</fullName>
    </submittedName>
</protein>
<evidence type="ECO:0000256" key="1">
    <source>
        <dbReference type="SAM" id="MobiDB-lite"/>
    </source>
</evidence>
<evidence type="ECO:0000313" key="2">
    <source>
        <dbReference type="EMBL" id="JAC42313.1"/>
    </source>
</evidence>
<reference evidence="2" key="1">
    <citation type="journal article" date="2014" name="BMC Genomics">
        <title>Characterizing the developmental transcriptome of the oriental fruit fly, Bactrocera dorsalis (Diptera: Tephritidae) through comparative genomic analysis with Drosophila melanogaster utilizing modENCODE datasets.</title>
        <authorList>
            <person name="Geib S.M."/>
            <person name="Calla B."/>
            <person name="Hall B."/>
            <person name="Hou S."/>
            <person name="Manoukis N.C."/>
        </authorList>
    </citation>
    <scope>NUCLEOTIDE SEQUENCE</scope>
    <source>
        <strain evidence="2">Punador</strain>
    </source>
</reference>
<dbReference type="EMBL" id="GAKP01016639">
    <property type="protein sequence ID" value="JAC42313.1"/>
    <property type="molecule type" value="Transcribed_RNA"/>
</dbReference>
<feature type="region of interest" description="Disordered" evidence="1">
    <location>
        <begin position="48"/>
        <end position="72"/>
    </location>
</feature>
<dbReference type="AlphaFoldDB" id="A0A034VLA2"/>
<sequence>MQLLPTQQSVQMTDSTPARAAGSGMHQLAPLPLPSYVGKRLLEIKSGAGHDLNGGDMQGRAGADIGDGDDDEPQQIQIEIPLAYVKKWNKSNKMTTAATTPTTTTTATTVTAATVNSTSTALTTITTTVTTPKGTEIHEHTHV</sequence>
<proteinExistence type="predicted"/>
<accession>A0A034VLA2</accession>